<dbReference type="Pfam" id="PF01496">
    <property type="entry name" value="V_ATPase_I"/>
    <property type="match status" value="1"/>
</dbReference>
<keyword evidence="7 9" id="KW-0472">Membrane</keyword>
<dbReference type="InterPro" id="IPR002490">
    <property type="entry name" value="V-ATPase_116kDa_su"/>
</dbReference>
<dbReference type="AlphaFoldDB" id="A0A413R663"/>
<keyword evidence="11" id="KW-1185">Reference proteome</keyword>
<keyword evidence="3" id="KW-0813">Transport</keyword>
<feature type="transmembrane region" description="Helical" evidence="9">
    <location>
        <begin position="559"/>
        <end position="579"/>
    </location>
</feature>
<dbReference type="RefSeq" id="WP_117971096.1">
    <property type="nucleotide sequence ID" value="NZ_CAUBDO010000005.1"/>
</dbReference>
<keyword evidence="5 9" id="KW-1133">Transmembrane helix</keyword>
<reference evidence="10 11" key="1">
    <citation type="submission" date="2018-08" db="EMBL/GenBank/DDBJ databases">
        <title>A genome reference for cultivated species of the human gut microbiota.</title>
        <authorList>
            <person name="Zou Y."/>
            <person name="Xue W."/>
            <person name="Luo G."/>
        </authorList>
    </citation>
    <scope>NUCLEOTIDE SEQUENCE [LARGE SCALE GENOMIC DNA]</scope>
    <source>
        <strain evidence="10 11">AM44-11BH</strain>
    </source>
</reference>
<evidence type="ECO:0000313" key="11">
    <source>
        <dbReference type="Proteomes" id="UP000284779"/>
    </source>
</evidence>
<dbReference type="PANTHER" id="PTHR11629">
    <property type="entry name" value="VACUOLAR PROTON ATPASES"/>
    <property type="match status" value="1"/>
</dbReference>
<dbReference type="EMBL" id="QSFD01000009">
    <property type="protein sequence ID" value="RHA17403.1"/>
    <property type="molecule type" value="Genomic_DNA"/>
</dbReference>
<feature type="transmembrane region" description="Helical" evidence="9">
    <location>
        <begin position="468"/>
        <end position="490"/>
    </location>
</feature>
<dbReference type="GO" id="GO:0051117">
    <property type="term" value="F:ATPase binding"/>
    <property type="evidence" value="ECO:0007669"/>
    <property type="project" value="TreeGrafter"/>
</dbReference>
<evidence type="ECO:0000256" key="4">
    <source>
        <dbReference type="ARBA" id="ARBA00022692"/>
    </source>
</evidence>
<gene>
    <name evidence="10" type="ORF">DW944_09445</name>
</gene>
<evidence type="ECO:0000256" key="3">
    <source>
        <dbReference type="ARBA" id="ARBA00022448"/>
    </source>
</evidence>
<keyword evidence="8" id="KW-0175">Coiled coil</keyword>
<feature type="coiled-coil region" evidence="8">
    <location>
        <begin position="88"/>
        <end position="115"/>
    </location>
</feature>
<proteinExistence type="inferred from homology"/>
<dbReference type="Proteomes" id="UP000284779">
    <property type="component" value="Unassembled WGS sequence"/>
</dbReference>
<sequence>MIEKMSFVTLAGPKTEIDYLVDHYLSKHDIHLENALSELSSAEQFTTFTEENPFKAMLTKSRELMLLVKNPEKATISKINVNKAQKFIDKIDEQIDDIRTEVTNLEKQMDALNQDYAVLAPFKTLNYSLKGIYDMEFFKYRFGKIPRSEFDKFESYLDPDMDEIFLTCLVESEYVYGVFFAPIDKFNEVAKDFRNIHFDEIPIPKQYKGFPNDECLNIAKNKAELDEKIKFKNAEISTVVETNRDKLVSACRRIEIAFSNFDVRKLAAVTRDSGVTFQVLCGWMTTKEAKKLLKETDDDPNVVCIVSDDVDDHKSIPPTKLKNNRFIRPFELFVKMYGLPAYNEIDPTLFLTITYAFIFGIMFGDLGQGLCLLIGGLIVYKTKKMDLAGIICAAGVFSCIFGALFGSFFGFEFESFISPLNSMITLPFLGSINIVLVAAFLFGSFVIISTMIINIANAIKQKNLGKALFGPNAVTGLVFYVSIIAVIILYMTGKPLPGTILAVIMFGVPLILIFLEEPLKNLVSKKQPLIEDSKGIFAATAFFELFDYLITYLSNALSFLRIGVFAISHAAMMQVVMTLAGAENGGSANIVVVIIGNIIVMAMEGLVVGIQVLRLEYYEMFGRFYEGSGREFVPYRKKYKK</sequence>
<dbReference type="PANTHER" id="PTHR11629:SF63">
    <property type="entry name" value="V-TYPE PROTON ATPASE SUBUNIT A"/>
    <property type="match status" value="1"/>
</dbReference>
<feature type="transmembrane region" description="Helical" evidence="9">
    <location>
        <begin position="387"/>
        <end position="411"/>
    </location>
</feature>
<evidence type="ECO:0000313" key="10">
    <source>
        <dbReference type="EMBL" id="RHA17403.1"/>
    </source>
</evidence>
<accession>A0A413R663</accession>
<keyword evidence="6" id="KW-0406">Ion transport</keyword>
<evidence type="ECO:0000256" key="2">
    <source>
        <dbReference type="ARBA" id="ARBA00009904"/>
    </source>
</evidence>
<comment type="similarity">
    <text evidence="2">Belongs to the V-ATPase 116 kDa subunit family.</text>
</comment>
<comment type="caution">
    <text evidence="10">The sequence shown here is derived from an EMBL/GenBank/DDBJ whole genome shotgun (WGS) entry which is preliminary data.</text>
</comment>
<evidence type="ECO:0000256" key="6">
    <source>
        <dbReference type="ARBA" id="ARBA00023065"/>
    </source>
</evidence>
<protein>
    <submittedName>
        <fullName evidence="10">ATPase</fullName>
    </submittedName>
</protein>
<comment type="subcellular location">
    <subcellularLocation>
        <location evidence="1">Membrane</location>
        <topology evidence="1">Multi-pass membrane protein</topology>
    </subcellularLocation>
</comment>
<feature type="transmembrane region" description="Helical" evidence="9">
    <location>
        <begin position="355"/>
        <end position="380"/>
    </location>
</feature>
<organism evidence="10 11">
    <name type="scientific">Eubacterium ventriosum</name>
    <dbReference type="NCBI Taxonomy" id="39496"/>
    <lineage>
        <taxon>Bacteria</taxon>
        <taxon>Bacillati</taxon>
        <taxon>Bacillota</taxon>
        <taxon>Clostridia</taxon>
        <taxon>Eubacteriales</taxon>
        <taxon>Eubacteriaceae</taxon>
        <taxon>Eubacterium</taxon>
    </lineage>
</organism>
<evidence type="ECO:0000256" key="8">
    <source>
        <dbReference type="SAM" id="Coils"/>
    </source>
</evidence>
<evidence type="ECO:0000256" key="9">
    <source>
        <dbReference type="SAM" id="Phobius"/>
    </source>
</evidence>
<evidence type="ECO:0000256" key="5">
    <source>
        <dbReference type="ARBA" id="ARBA00022989"/>
    </source>
</evidence>
<feature type="transmembrane region" description="Helical" evidence="9">
    <location>
        <begin position="496"/>
        <end position="515"/>
    </location>
</feature>
<feature type="transmembrane region" description="Helical" evidence="9">
    <location>
        <begin position="431"/>
        <end position="456"/>
    </location>
</feature>
<keyword evidence="4 9" id="KW-0812">Transmembrane</keyword>
<dbReference type="GO" id="GO:0033179">
    <property type="term" value="C:proton-transporting V-type ATPase, V0 domain"/>
    <property type="evidence" value="ECO:0007669"/>
    <property type="project" value="InterPro"/>
</dbReference>
<feature type="transmembrane region" description="Helical" evidence="9">
    <location>
        <begin position="591"/>
        <end position="613"/>
    </location>
</feature>
<evidence type="ECO:0000256" key="1">
    <source>
        <dbReference type="ARBA" id="ARBA00004141"/>
    </source>
</evidence>
<evidence type="ECO:0000256" key="7">
    <source>
        <dbReference type="ARBA" id="ARBA00023136"/>
    </source>
</evidence>
<dbReference type="GO" id="GO:0007035">
    <property type="term" value="P:vacuolar acidification"/>
    <property type="evidence" value="ECO:0007669"/>
    <property type="project" value="TreeGrafter"/>
</dbReference>
<name>A0A413R663_9FIRM</name>
<dbReference type="GO" id="GO:0046961">
    <property type="term" value="F:proton-transporting ATPase activity, rotational mechanism"/>
    <property type="evidence" value="ECO:0007669"/>
    <property type="project" value="InterPro"/>
</dbReference>
<dbReference type="GO" id="GO:0016471">
    <property type="term" value="C:vacuolar proton-transporting V-type ATPase complex"/>
    <property type="evidence" value="ECO:0007669"/>
    <property type="project" value="TreeGrafter"/>
</dbReference>